<gene>
    <name evidence="2" type="ORF">BKD30_13470</name>
</gene>
<accession>A0A1R1L718</accession>
<evidence type="ECO:0000313" key="3">
    <source>
        <dbReference type="Proteomes" id="UP000187085"/>
    </source>
</evidence>
<evidence type="ECO:0000313" key="2">
    <source>
        <dbReference type="EMBL" id="OMH23340.1"/>
    </source>
</evidence>
<reference evidence="2 3" key="1">
    <citation type="submission" date="2016-12" db="EMBL/GenBank/DDBJ databases">
        <title>Draft genome of Tersicoccus phoenicis 1P05MA.</title>
        <authorList>
            <person name="Nakajima Y."/>
            <person name="Yoshizawa S."/>
            <person name="Nakamura K."/>
            <person name="Ogura Y."/>
            <person name="Hayashi T."/>
            <person name="Kogure K."/>
        </authorList>
    </citation>
    <scope>NUCLEOTIDE SEQUENCE [LARGE SCALE GENOMIC DNA]</scope>
    <source>
        <strain evidence="2 3">1p05MA</strain>
    </source>
</reference>
<dbReference type="OrthoDB" id="5123397at2"/>
<keyword evidence="1" id="KW-0472">Membrane</keyword>
<keyword evidence="3" id="KW-1185">Reference proteome</keyword>
<dbReference type="STRING" id="554083.BKD30_13470"/>
<organism evidence="2 3">
    <name type="scientific">Tersicoccus phoenicis</name>
    <dbReference type="NCBI Taxonomy" id="554083"/>
    <lineage>
        <taxon>Bacteria</taxon>
        <taxon>Bacillati</taxon>
        <taxon>Actinomycetota</taxon>
        <taxon>Actinomycetes</taxon>
        <taxon>Micrococcales</taxon>
        <taxon>Micrococcaceae</taxon>
        <taxon>Tersicoccus</taxon>
    </lineage>
</organism>
<dbReference type="AlphaFoldDB" id="A0A1R1L718"/>
<name>A0A1R1L718_9MICC</name>
<dbReference type="Proteomes" id="UP000187085">
    <property type="component" value="Unassembled WGS sequence"/>
</dbReference>
<keyword evidence="1" id="KW-0812">Transmembrane</keyword>
<evidence type="ECO:0008006" key="4">
    <source>
        <dbReference type="Google" id="ProtNLM"/>
    </source>
</evidence>
<dbReference type="RefSeq" id="WP_076705362.1">
    <property type="nucleotide sequence ID" value="NZ_MRDE01000076.1"/>
</dbReference>
<comment type="caution">
    <text evidence="2">The sequence shown here is derived from an EMBL/GenBank/DDBJ whole genome shotgun (WGS) entry which is preliminary data.</text>
</comment>
<keyword evidence="1" id="KW-1133">Transmembrane helix</keyword>
<feature type="transmembrane region" description="Helical" evidence="1">
    <location>
        <begin position="65"/>
        <end position="88"/>
    </location>
</feature>
<protein>
    <recommendedName>
        <fullName evidence="4">Alkaline shock response membrane anchor protein AmaP</fullName>
    </recommendedName>
</protein>
<evidence type="ECO:0000256" key="1">
    <source>
        <dbReference type="SAM" id="Phobius"/>
    </source>
</evidence>
<proteinExistence type="predicted"/>
<sequence>MRSTPRGLNRVLLALVGLVLLAVGALVTVAGFSAAVSRGWLIVGEQLWDGLTGLVRSTPTPGGDVSWISVAVLVVLIAAVILMLVWIFSQGGGRTNQVAIAFHDGDLPGHTRIRTSLVADAVEQALEHEDQVLSAQVSTWKAGRADGLNLRLQVRKGARLGDTLGTARDLVTGLDLLTGTREPVLIRISSGARARLSRTERVQ</sequence>
<dbReference type="EMBL" id="MRDE01000076">
    <property type="protein sequence ID" value="OMH23340.1"/>
    <property type="molecule type" value="Genomic_DNA"/>
</dbReference>